<evidence type="ECO:0000313" key="4">
    <source>
        <dbReference type="Proteomes" id="UP000320762"/>
    </source>
</evidence>
<dbReference type="PANTHER" id="PTHR47336">
    <property type="entry name" value="TRANSCRIPTION FACTOR HMS1-RELATED"/>
    <property type="match status" value="1"/>
</dbReference>
<gene>
    <name evidence="3" type="ORF">BD626DRAFT_211136</name>
</gene>
<dbReference type="EMBL" id="VDMD01000047">
    <property type="protein sequence ID" value="TRM57441.1"/>
    <property type="molecule type" value="Genomic_DNA"/>
</dbReference>
<evidence type="ECO:0000256" key="1">
    <source>
        <dbReference type="SAM" id="MobiDB-lite"/>
    </source>
</evidence>
<dbReference type="Proteomes" id="UP000320762">
    <property type="component" value="Unassembled WGS sequence"/>
</dbReference>
<dbReference type="InterPro" id="IPR011598">
    <property type="entry name" value="bHLH_dom"/>
</dbReference>
<dbReference type="OrthoDB" id="2133190at2759"/>
<keyword evidence="4" id="KW-1185">Reference proteome</keyword>
<dbReference type="AlphaFoldDB" id="A0A550BY12"/>
<evidence type="ECO:0000259" key="2">
    <source>
        <dbReference type="PROSITE" id="PS50888"/>
    </source>
</evidence>
<organism evidence="3 4">
    <name type="scientific">Schizophyllum amplum</name>
    <dbReference type="NCBI Taxonomy" id="97359"/>
    <lineage>
        <taxon>Eukaryota</taxon>
        <taxon>Fungi</taxon>
        <taxon>Dikarya</taxon>
        <taxon>Basidiomycota</taxon>
        <taxon>Agaricomycotina</taxon>
        <taxon>Agaricomycetes</taxon>
        <taxon>Agaricomycetidae</taxon>
        <taxon>Agaricales</taxon>
        <taxon>Schizophyllaceae</taxon>
        <taxon>Schizophyllum</taxon>
    </lineage>
</organism>
<dbReference type="PANTHER" id="PTHR47336:SF2">
    <property type="entry name" value="TRANSCRIPTION FACTOR HMS1-RELATED"/>
    <property type="match status" value="1"/>
</dbReference>
<feature type="compositionally biased region" description="Low complexity" evidence="1">
    <location>
        <begin position="153"/>
        <end position="173"/>
    </location>
</feature>
<feature type="compositionally biased region" description="Low complexity" evidence="1">
    <location>
        <begin position="504"/>
        <end position="517"/>
    </location>
</feature>
<feature type="compositionally biased region" description="Polar residues" evidence="1">
    <location>
        <begin position="1"/>
        <end position="12"/>
    </location>
</feature>
<feature type="compositionally biased region" description="Polar residues" evidence="1">
    <location>
        <begin position="470"/>
        <end position="485"/>
    </location>
</feature>
<dbReference type="GO" id="GO:0046983">
    <property type="term" value="F:protein dimerization activity"/>
    <property type="evidence" value="ECO:0007669"/>
    <property type="project" value="InterPro"/>
</dbReference>
<dbReference type="Gene3D" id="4.10.280.10">
    <property type="entry name" value="Helix-loop-helix DNA-binding domain"/>
    <property type="match status" value="1"/>
</dbReference>
<feature type="region of interest" description="Disordered" evidence="1">
    <location>
        <begin position="143"/>
        <end position="176"/>
    </location>
</feature>
<feature type="region of interest" description="Disordered" evidence="1">
    <location>
        <begin position="236"/>
        <end position="288"/>
    </location>
</feature>
<feature type="region of interest" description="Disordered" evidence="1">
    <location>
        <begin position="433"/>
        <end position="520"/>
    </location>
</feature>
<dbReference type="SMART" id="SM00353">
    <property type="entry name" value="HLH"/>
    <property type="match status" value="1"/>
</dbReference>
<accession>A0A550BY12</accession>
<sequence length="976" mass="106009">MDSQQSDSTGSPHASEPSFSPDDIMDLRLDPSDPLNYLLNSTQREDSSADGSFSGSNDSGSLVDWSDLSSMLPPPPGLDSDGQLDKYYDMDMNMDLENFSLSNILDMNFDPSTMSVDPSALHFNPPPQNGLDQSHFPFTFQPKAETVPTQPGSVQSRRLSITSSSSSSGASLSPIMDSQMVYPSNNASLPTPPALMPQPPLPPHVASEDPSIAMAQRVLQAAGVMHAVPMSAQYSHLPQNPGAGTPAIPRFTAHPAPSVGCSSASSTPPPQTPPSGAMATGRTKTSHTTIERRYRTNLNARILSLRNAVPALRFLEDREPKKPSMTTPVNDVPNTNPVVLDEKGLADGVKPPRKLSKANVLLKATEYILVLKRREKRLSRSQDSLKALLGGLVGGQVLVDEWEREWRRMWGDVLDDPSEGIYSEANLMGLGMAEDDEDEDSGDEETGGKRKRARVEAAPRVRKEKAPPAQQASTIVVNADGSTSVVVPEKRKRGRPRKNPLPPQAAETAPPQPTKAEVVPTPRASGTQQFLFATFALFSFFNNGPLANYTMPKQHHAHSGVVLTAHPLAADVPPPNLTWVPTTHELIGYFHLLVSVLVFASFFWPAISAFFGGKVSAVGRAGDKQVLSAALDQSQRGKEDEAQNIRDALTGSSVKGVWDLVTGWLPGHGDDHKAKKSGKFEQLGLEQRAWVRLGEICVLRGETNVFTRLSTYVHLRLHLAWFTATAADLSTLALILYPCSFGRAMARSIWRAALKSQTGAPDRVAYRRRLSVSGNAVAVQVRAHERLVLETLDVDSAFEKLACAGAGSSRLAPIGVLASVLVKERVKAHLAAAFVRAVLGEGEGDEDDPRELRRTVEACRSLGGEMRALGDLLERVVESEGETVCEESLRWAGGGAGDVEKDIRTFLSAIARYRRITMSGSVVRTDEYELRKALGDVVFDAAIETSPRLEEARDQVVEMLWKQRTNGGRRVRYAQA</sequence>
<evidence type="ECO:0000313" key="3">
    <source>
        <dbReference type="EMBL" id="TRM57441.1"/>
    </source>
</evidence>
<dbReference type="PROSITE" id="PS50888">
    <property type="entry name" value="BHLH"/>
    <property type="match status" value="1"/>
</dbReference>
<reference evidence="3 4" key="1">
    <citation type="journal article" date="2019" name="New Phytol.">
        <title>Comparative genomics reveals unique wood-decay strategies and fruiting body development in the Schizophyllaceae.</title>
        <authorList>
            <person name="Almasi E."/>
            <person name="Sahu N."/>
            <person name="Krizsan K."/>
            <person name="Balint B."/>
            <person name="Kovacs G.M."/>
            <person name="Kiss B."/>
            <person name="Cseklye J."/>
            <person name="Drula E."/>
            <person name="Henrissat B."/>
            <person name="Nagy I."/>
            <person name="Chovatia M."/>
            <person name="Adam C."/>
            <person name="LaButti K."/>
            <person name="Lipzen A."/>
            <person name="Riley R."/>
            <person name="Grigoriev I.V."/>
            <person name="Nagy L.G."/>
        </authorList>
    </citation>
    <scope>NUCLEOTIDE SEQUENCE [LARGE SCALE GENOMIC DNA]</scope>
    <source>
        <strain evidence="3 4">NL-1724</strain>
    </source>
</reference>
<feature type="domain" description="BHLH" evidence="2">
    <location>
        <begin position="282"/>
        <end position="371"/>
    </location>
</feature>
<dbReference type="STRING" id="97359.A0A550BY12"/>
<comment type="caution">
    <text evidence="3">The sequence shown here is derived from an EMBL/GenBank/DDBJ whole genome shotgun (WGS) entry which is preliminary data.</text>
</comment>
<feature type="compositionally biased region" description="Basic and acidic residues" evidence="1">
    <location>
        <begin position="454"/>
        <end position="466"/>
    </location>
</feature>
<feature type="compositionally biased region" description="Low complexity" evidence="1">
    <location>
        <begin position="49"/>
        <end position="61"/>
    </location>
</feature>
<dbReference type="InterPro" id="IPR052099">
    <property type="entry name" value="Regulatory_TF_Diverse"/>
</dbReference>
<protein>
    <recommendedName>
        <fullName evidence="2">BHLH domain-containing protein</fullName>
    </recommendedName>
</protein>
<feature type="compositionally biased region" description="Acidic residues" evidence="1">
    <location>
        <begin position="433"/>
        <end position="445"/>
    </location>
</feature>
<dbReference type="SUPFAM" id="SSF47459">
    <property type="entry name" value="HLH, helix-loop-helix DNA-binding domain"/>
    <property type="match status" value="1"/>
</dbReference>
<proteinExistence type="predicted"/>
<name>A0A550BY12_9AGAR</name>
<dbReference type="InterPro" id="IPR036638">
    <property type="entry name" value="HLH_DNA-bd_sf"/>
</dbReference>
<feature type="region of interest" description="Disordered" evidence="1">
    <location>
        <begin position="1"/>
        <end position="84"/>
    </location>
</feature>
<dbReference type="Pfam" id="PF00010">
    <property type="entry name" value="HLH"/>
    <property type="match status" value="1"/>
</dbReference>